<sequence>MNSTVTAVRRPLLAPITFCRMSELRRMVPIAPDDTTINDGTTMAATSTITTTSTRHHVSETPRDLIGASSVPVITVRRSLFGPIDHDENRRFVNQELQKIADEETRKYNFDFKEDRPLDGIYQWTETSHVPVAYKMRHLQAESVAATKCLESFHREVQSTATLRSVITSSAAHASGTQNITVHASGAQNTATHLSGAQSITTHASGEQSIATHASGAQGITQTRTKKSRAIKPPTSGGNAKRTLNFANEDAASSSTFNNNVDEVRLGNAVPVDGNSSFDGNQSSIDDNRPHDGNTSFSAIKTSFIVDNPSFNDTNASCPSNIEDSSGNCDRLQPECSNTHDAVSAAAAVTPAPLERPPTTHTKQTSMIDYLRHRKRPLSSTGEPVTSPDHVHKKPRPAHAE</sequence>
<name>A0A8B7P9A6_HYAAZ</name>
<feature type="region of interest" description="Disordered" evidence="6">
    <location>
        <begin position="352"/>
        <end position="401"/>
    </location>
</feature>
<keyword evidence="5" id="KW-0131">Cell cycle</keyword>
<dbReference type="GO" id="GO:0051726">
    <property type="term" value="P:regulation of cell cycle"/>
    <property type="evidence" value="ECO:0007669"/>
    <property type="project" value="InterPro"/>
</dbReference>
<evidence type="ECO:0000313" key="8">
    <source>
        <dbReference type="Proteomes" id="UP000694843"/>
    </source>
</evidence>
<dbReference type="Pfam" id="PF02234">
    <property type="entry name" value="CDI"/>
    <property type="match status" value="1"/>
</dbReference>
<feature type="domain" description="Cyclin-dependent kinase inhibitor" evidence="7">
    <location>
        <begin position="79"/>
        <end position="126"/>
    </location>
</feature>
<dbReference type="Proteomes" id="UP000694843">
    <property type="component" value="Unplaced"/>
</dbReference>
<evidence type="ECO:0000256" key="3">
    <source>
        <dbReference type="ARBA" id="ARBA00023013"/>
    </source>
</evidence>
<accession>A0A8B7P9A6</accession>
<dbReference type="AlphaFoldDB" id="A0A8B7P9A6"/>
<dbReference type="GeneID" id="108678689"/>
<dbReference type="PANTHER" id="PTHR10265:SF45">
    <property type="entry name" value="DACAPO"/>
    <property type="match status" value="1"/>
</dbReference>
<comment type="similarity">
    <text evidence="2">Belongs to the CDI family.</text>
</comment>
<feature type="compositionally biased region" description="Basic residues" evidence="6">
    <location>
        <begin position="391"/>
        <end position="401"/>
    </location>
</feature>
<dbReference type="RefSeq" id="XP_018022633.1">
    <property type="nucleotide sequence ID" value="XM_018167144.2"/>
</dbReference>
<keyword evidence="3" id="KW-0649">Protein kinase inhibitor</keyword>
<keyword evidence="8" id="KW-1185">Reference proteome</keyword>
<reference evidence="9" key="1">
    <citation type="submission" date="2025-08" db="UniProtKB">
        <authorList>
            <consortium name="RefSeq"/>
        </authorList>
    </citation>
    <scope>IDENTIFICATION</scope>
    <source>
        <tissue evidence="9">Whole organism</tissue>
    </source>
</reference>
<feature type="compositionally biased region" description="Polar residues" evidence="6">
    <location>
        <begin position="201"/>
        <end position="212"/>
    </location>
</feature>
<dbReference type="InterPro" id="IPR003175">
    <property type="entry name" value="CDI_dom"/>
</dbReference>
<dbReference type="Gene3D" id="4.10.365.10">
    <property type="entry name" value="p27"/>
    <property type="match status" value="1"/>
</dbReference>
<comment type="subcellular location">
    <subcellularLocation>
        <location evidence="1">Nucleus</location>
    </subcellularLocation>
</comment>
<protein>
    <submittedName>
        <fullName evidence="9">Uncharacterized protein LOC108678689</fullName>
    </submittedName>
</protein>
<evidence type="ECO:0000313" key="9">
    <source>
        <dbReference type="RefSeq" id="XP_018022633.1"/>
    </source>
</evidence>
<gene>
    <name evidence="9" type="primary">LOC108678689</name>
</gene>
<proteinExistence type="inferred from homology"/>
<dbReference type="InterPro" id="IPR044898">
    <property type="entry name" value="CDI_dom_sf"/>
</dbReference>
<dbReference type="GO" id="GO:0004861">
    <property type="term" value="F:cyclin-dependent protein serine/threonine kinase inhibitor activity"/>
    <property type="evidence" value="ECO:0007669"/>
    <property type="project" value="InterPro"/>
</dbReference>
<evidence type="ECO:0000256" key="1">
    <source>
        <dbReference type="ARBA" id="ARBA00004123"/>
    </source>
</evidence>
<dbReference type="KEGG" id="hazt:108678689"/>
<dbReference type="OrthoDB" id="9940972at2759"/>
<feature type="region of interest" description="Disordered" evidence="6">
    <location>
        <begin position="201"/>
        <end position="242"/>
    </location>
</feature>
<evidence type="ECO:0000256" key="2">
    <source>
        <dbReference type="ARBA" id="ARBA00006726"/>
    </source>
</evidence>
<evidence type="ECO:0000259" key="7">
    <source>
        <dbReference type="Pfam" id="PF02234"/>
    </source>
</evidence>
<keyword evidence="4" id="KW-0539">Nucleus</keyword>
<evidence type="ECO:0000256" key="5">
    <source>
        <dbReference type="ARBA" id="ARBA00023306"/>
    </source>
</evidence>
<dbReference type="PANTHER" id="PTHR10265">
    <property type="entry name" value="CYCLIN-DEPENDENT KINASE INHIBITOR 1"/>
    <property type="match status" value="1"/>
</dbReference>
<organism evidence="8 9">
    <name type="scientific">Hyalella azteca</name>
    <name type="common">Amphipod</name>
    <dbReference type="NCBI Taxonomy" id="294128"/>
    <lineage>
        <taxon>Eukaryota</taxon>
        <taxon>Metazoa</taxon>
        <taxon>Ecdysozoa</taxon>
        <taxon>Arthropoda</taxon>
        <taxon>Crustacea</taxon>
        <taxon>Multicrustacea</taxon>
        <taxon>Malacostraca</taxon>
        <taxon>Eumalacostraca</taxon>
        <taxon>Peracarida</taxon>
        <taxon>Amphipoda</taxon>
        <taxon>Senticaudata</taxon>
        <taxon>Talitrida</taxon>
        <taxon>Talitroidea</taxon>
        <taxon>Hyalellidae</taxon>
        <taxon>Hyalella</taxon>
    </lineage>
</organism>
<evidence type="ECO:0000256" key="6">
    <source>
        <dbReference type="SAM" id="MobiDB-lite"/>
    </source>
</evidence>
<dbReference type="GO" id="GO:0005634">
    <property type="term" value="C:nucleus"/>
    <property type="evidence" value="ECO:0007669"/>
    <property type="project" value="UniProtKB-SubCell"/>
</dbReference>
<evidence type="ECO:0000256" key="4">
    <source>
        <dbReference type="ARBA" id="ARBA00023242"/>
    </source>
</evidence>